<keyword evidence="3 7" id="KW-0347">Helicase</keyword>
<dbReference type="CDD" id="cd18787">
    <property type="entry name" value="SF2_C_DEAD"/>
    <property type="match status" value="1"/>
</dbReference>
<dbReference type="EMBL" id="JAKIKS010000030">
    <property type="protein sequence ID" value="MCL1124742.1"/>
    <property type="molecule type" value="Genomic_DNA"/>
</dbReference>
<keyword evidence="1 7" id="KW-0547">Nucleotide-binding</keyword>
<evidence type="ECO:0000256" key="3">
    <source>
        <dbReference type="ARBA" id="ARBA00022806"/>
    </source>
</evidence>
<dbReference type="PROSITE" id="PS51195">
    <property type="entry name" value="Q_MOTIF"/>
    <property type="match status" value="1"/>
</dbReference>
<evidence type="ECO:0000259" key="10">
    <source>
        <dbReference type="PROSITE" id="PS51194"/>
    </source>
</evidence>
<dbReference type="InterPro" id="IPR044742">
    <property type="entry name" value="DEAD/DEAH_RhlB"/>
</dbReference>
<dbReference type="SMART" id="SM00490">
    <property type="entry name" value="HELICc"/>
    <property type="match status" value="1"/>
</dbReference>
<dbReference type="Pfam" id="PF00271">
    <property type="entry name" value="Helicase_C"/>
    <property type="match status" value="1"/>
</dbReference>
<accession>A0ABT0LAL6</accession>
<gene>
    <name evidence="12" type="ORF">L2764_09710</name>
</gene>
<dbReference type="PANTHER" id="PTHR47959:SF7">
    <property type="entry name" value="ATP-DEPENDENT RNA HELICASE DEAD BOX FAMILY"/>
    <property type="match status" value="1"/>
</dbReference>
<evidence type="ECO:0000259" key="9">
    <source>
        <dbReference type="PROSITE" id="PS51192"/>
    </source>
</evidence>
<dbReference type="InterPro" id="IPR014014">
    <property type="entry name" value="RNA_helicase_DEAD_Q_motif"/>
</dbReference>
<evidence type="ECO:0000256" key="6">
    <source>
        <dbReference type="PROSITE-ProRule" id="PRU00552"/>
    </source>
</evidence>
<comment type="similarity">
    <text evidence="5 7">Belongs to the DEAD box helicase family.</text>
</comment>
<proteinExistence type="inferred from homology"/>
<dbReference type="Pfam" id="PF00270">
    <property type="entry name" value="DEAD"/>
    <property type="match status" value="1"/>
</dbReference>
<dbReference type="PROSITE" id="PS51192">
    <property type="entry name" value="HELICASE_ATP_BIND_1"/>
    <property type="match status" value="1"/>
</dbReference>
<dbReference type="InterPro" id="IPR050079">
    <property type="entry name" value="DEAD_box_RNA_helicase"/>
</dbReference>
<dbReference type="InterPro" id="IPR000629">
    <property type="entry name" value="RNA-helicase_DEAD-box_CS"/>
</dbReference>
<feature type="domain" description="Helicase C-terminal" evidence="10">
    <location>
        <begin position="236"/>
        <end position="398"/>
    </location>
</feature>
<keyword evidence="2 7" id="KW-0378">Hydrolase</keyword>
<dbReference type="PROSITE" id="PS00039">
    <property type="entry name" value="DEAD_ATP_HELICASE"/>
    <property type="match status" value="1"/>
</dbReference>
<evidence type="ECO:0000256" key="8">
    <source>
        <dbReference type="SAM" id="MobiDB-lite"/>
    </source>
</evidence>
<dbReference type="Proteomes" id="UP001203423">
    <property type="component" value="Unassembled WGS sequence"/>
</dbReference>
<dbReference type="PANTHER" id="PTHR47959">
    <property type="entry name" value="ATP-DEPENDENT RNA HELICASE RHLE-RELATED"/>
    <property type="match status" value="1"/>
</dbReference>
<evidence type="ECO:0000256" key="1">
    <source>
        <dbReference type="ARBA" id="ARBA00022741"/>
    </source>
</evidence>
<dbReference type="Gene3D" id="3.40.50.300">
    <property type="entry name" value="P-loop containing nucleotide triphosphate hydrolases"/>
    <property type="match status" value="2"/>
</dbReference>
<evidence type="ECO:0000256" key="5">
    <source>
        <dbReference type="ARBA" id="ARBA00038437"/>
    </source>
</evidence>
<dbReference type="InterPro" id="IPR011545">
    <property type="entry name" value="DEAD/DEAH_box_helicase_dom"/>
</dbReference>
<dbReference type="RefSeq" id="WP_248940020.1">
    <property type="nucleotide sequence ID" value="NZ_JAKIKS010000030.1"/>
</dbReference>
<protein>
    <submittedName>
        <fullName evidence="12">DEAD/DEAH box helicase</fullName>
    </submittedName>
</protein>
<evidence type="ECO:0000313" key="12">
    <source>
        <dbReference type="EMBL" id="MCL1124742.1"/>
    </source>
</evidence>
<evidence type="ECO:0000256" key="4">
    <source>
        <dbReference type="ARBA" id="ARBA00022840"/>
    </source>
</evidence>
<organism evidence="12 13">
    <name type="scientific">Shewanella surugensis</name>
    <dbReference type="NCBI Taxonomy" id="212020"/>
    <lineage>
        <taxon>Bacteria</taxon>
        <taxon>Pseudomonadati</taxon>
        <taxon>Pseudomonadota</taxon>
        <taxon>Gammaproteobacteria</taxon>
        <taxon>Alteromonadales</taxon>
        <taxon>Shewanellaceae</taxon>
        <taxon>Shewanella</taxon>
    </lineage>
</organism>
<keyword evidence="4 7" id="KW-0067">ATP-binding</keyword>
<evidence type="ECO:0000256" key="2">
    <source>
        <dbReference type="ARBA" id="ARBA00022801"/>
    </source>
</evidence>
<dbReference type="InterPro" id="IPR001650">
    <property type="entry name" value="Helicase_C-like"/>
</dbReference>
<reference evidence="12 13" key="1">
    <citation type="submission" date="2022-01" db="EMBL/GenBank/DDBJ databases">
        <title>Whole genome-based taxonomy of the Shewanellaceae.</title>
        <authorList>
            <person name="Martin-Rodriguez A.J."/>
        </authorList>
    </citation>
    <scope>NUCLEOTIDE SEQUENCE [LARGE SCALE GENOMIC DNA]</scope>
    <source>
        <strain evidence="12 13">DSM 17177</strain>
    </source>
</reference>
<feature type="compositionally biased region" description="Basic residues" evidence="8">
    <location>
        <begin position="411"/>
        <end position="426"/>
    </location>
</feature>
<dbReference type="PROSITE" id="PS51194">
    <property type="entry name" value="HELICASE_CTER"/>
    <property type="match status" value="1"/>
</dbReference>
<evidence type="ECO:0000259" key="11">
    <source>
        <dbReference type="PROSITE" id="PS51195"/>
    </source>
</evidence>
<evidence type="ECO:0000313" key="13">
    <source>
        <dbReference type="Proteomes" id="UP001203423"/>
    </source>
</evidence>
<keyword evidence="13" id="KW-1185">Reference proteome</keyword>
<feature type="short sequence motif" description="Q motif" evidence="6">
    <location>
        <begin position="1"/>
        <end position="29"/>
    </location>
</feature>
<dbReference type="InterPro" id="IPR027417">
    <property type="entry name" value="P-loop_NTPase"/>
</dbReference>
<dbReference type="CDD" id="cd00268">
    <property type="entry name" value="DEADc"/>
    <property type="match status" value="1"/>
</dbReference>
<sequence length="426" mass="47055">MSFSSLGLLPEFVSHLSTLGYASPTPIQSEAIPAILAGQDVLARAQTGTGKTAAFTLPILQQLASNTQHSRNGSQVKRHSVKALILTPTRELAIQVQKSVDDYAQGLALSAGGLTSVLVYGGVSIDRQAAVLQAGVDIVVATPGRLLDHVTRGNVHFNALAFLVLDEADRMLDLGFKDEINKILKAIPKVQSETQHIRQTLLFSATFNQAVFTLSKKWLNEPILIEMDTHNTAAHNVEQIIYQIDSERKTDVICHLVNKGKWQQVLIFCRKKQAVDKLVQDLLKQGIPAQAFHGDLSQGVREEVLAQFKQADIKVLVATDVAARGLDVDCLNVVINYELPFMAEDYVHRIGRTGRAGNRGKAITLYSEDDALRLEQIEILLDKRLPQQWLVGFEPDLTRSESTSYKNTKAAQKKRARKRALGNNKR</sequence>
<feature type="domain" description="DEAD-box RNA helicase Q" evidence="11">
    <location>
        <begin position="1"/>
        <end position="29"/>
    </location>
</feature>
<evidence type="ECO:0000256" key="7">
    <source>
        <dbReference type="RuleBase" id="RU000492"/>
    </source>
</evidence>
<dbReference type="SUPFAM" id="SSF52540">
    <property type="entry name" value="P-loop containing nucleoside triphosphate hydrolases"/>
    <property type="match status" value="1"/>
</dbReference>
<comment type="caution">
    <text evidence="12">The sequence shown here is derived from an EMBL/GenBank/DDBJ whole genome shotgun (WGS) entry which is preliminary data.</text>
</comment>
<name>A0ABT0LAL6_9GAMM</name>
<feature type="region of interest" description="Disordered" evidence="8">
    <location>
        <begin position="399"/>
        <end position="426"/>
    </location>
</feature>
<feature type="domain" description="Helicase ATP-binding" evidence="9">
    <location>
        <begin position="32"/>
        <end position="225"/>
    </location>
</feature>
<dbReference type="SMART" id="SM00487">
    <property type="entry name" value="DEXDc"/>
    <property type="match status" value="1"/>
</dbReference>
<dbReference type="InterPro" id="IPR014001">
    <property type="entry name" value="Helicase_ATP-bd"/>
</dbReference>
<dbReference type="GO" id="GO:0004386">
    <property type="term" value="F:helicase activity"/>
    <property type="evidence" value="ECO:0007669"/>
    <property type="project" value="UniProtKB-KW"/>
</dbReference>